<proteinExistence type="predicted"/>
<feature type="domain" description="HNH nuclease" evidence="2">
    <location>
        <begin position="464"/>
        <end position="515"/>
    </location>
</feature>
<evidence type="ECO:0000313" key="3">
    <source>
        <dbReference type="EMBL" id="KNX38021.1"/>
    </source>
</evidence>
<dbReference type="AlphaFoldDB" id="A0A0L6CJQ2"/>
<dbReference type="EMBL" id="LAIR01000002">
    <property type="protein sequence ID" value="KNX38021.1"/>
    <property type="molecule type" value="Genomic_DNA"/>
</dbReference>
<dbReference type="GO" id="GO:0003676">
    <property type="term" value="F:nucleic acid binding"/>
    <property type="evidence" value="ECO:0007669"/>
    <property type="project" value="InterPro"/>
</dbReference>
<dbReference type="RefSeq" id="WP_050670432.1">
    <property type="nucleotide sequence ID" value="NZ_LAIR01000002.1"/>
</dbReference>
<dbReference type="Gene3D" id="1.10.30.50">
    <property type="match status" value="1"/>
</dbReference>
<dbReference type="STRING" id="1631356.VV01_14075"/>
<sequence length="569" mass="61036">MGQHRAHSEDAAERSAPRAALAGVPRGESVGEDPAGSLELLHACQGAVRAVYEATSSDRSALRASDLVAQIEATQALVNTVMAVQLVRIAQFAATTQHSDPDSGKAREVAHELGYAAEFADVDLAPALGWGPRHATARVEEAIDAATKTPRLLDLMADGHLDPTRLRAVTDELIEAPDAVCAEVESALLDRGVHGWSAAQTRARTRRLVQQTDPAALKAARRRRVVEQTGLFTRPGREPGQCEWTAVIPTELAAPAHAAVETLARHLHTDNLTGKTLGQCRIDALTDLILQRADVTTHITVHAPVSDDQHQPGRYAGTMATSRCTASTAKGTGTQHDPDAVPDQPTAHDLADWDAALAVLVATDPGPPPLPDFDDPWWDEVHAFCAEQAELSALDQAVTSEPVHDVSAASPFADAIVPGIGVISGALVAELTRAVGTRITRALVDASTGTLLETCTSSYRPTAAIRRLLVLRDQHCRFPGCSQPGRYCEADHVTPWPLGRTSADNLQLLCKHHHRAKHEAGWAVAMTSEGTCTWTSPHTGRTYVTTPEATATRGYDHPNARHERRRLRT</sequence>
<dbReference type="CDD" id="cd00085">
    <property type="entry name" value="HNHc"/>
    <property type="match status" value="1"/>
</dbReference>
<dbReference type="PATRIC" id="fig|1631356.3.peg.2767"/>
<dbReference type="GO" id="GO:0008270">
    <property type="term" value="F:zinc ion binding"/>
    <property type="evidence" value="ECO:0007669"/>
    <property type="project" value="InterPro"/>
</dbReference>
<evidence type="ECO:0000313" key="4">
    <source>
        <dbReference type="Proteomes" id="UP000037397"/>
    </source>
</evidence>
<dbReference type="InterPro" id="IPR002711">
    <property type="entry name" value="HNH"/>
</dbReference>
<dbReference type="GO" id="GO:0004519">
    <property type="term" value="F:endonuclease activity"/>
    <property type="evidence" value="ECO:0007669"/>
    <property type="project" value="InterPro"/>
</dbReference>
<feature type="compositionally biased region" description="Basic and acidic residues" evidence="1">
    <location>
        <begin position="1"/>
        <end position="16"/>
    </location>
</feature>
<keyword evidence="4" id="KW-1185">Reference proteome</keyword>
<accession>A0A0L6CJQ2</accession>
<dbReference type="SMART" id="SM00507">
    <property type="entry name" value="HNHc"/>
    <property type="match status" value="1"/>
</dbReference>
<comment type="caution">
    <text evidence="3">The sequence shown here is derived from an EMBL/GenBank/DDBJ whole genome shotgun (WGS) entry which is preliminary data.</text>
</comment>
<gene>
    <name evidence="3" type="ORF">VV01_14075</name>
</gene>
<dbReference type="InterPro" id="IPR003615">
    <property type="entry name" value="HNH_nuc"/>
</dbReference>
<organism evidence="3 4">
    <name type="scientific">Luteipulveratus halotolerans</name>
    <dbReference type="NCBI Taxonomy" id="1631356"/>
    <lineage>
        <taxon>Bacteria</taxon>
        <taxon>Bacillati</taxon>
        <taxon>Actinomycetota</taxon>
        <taxon>Actinomycetes</taxon>
        <taxon>Micrococcales</taxon>
        <taxon>Dermacoccaceae</taxon>
        <taxon>Luteipulveratus</taxon>
    </lineage>
</organism>
<dbReference type="Proteomes" id="UP000037397">
    <property type="component" value="Unassembled WGS sequence"/>
</dbReference>
<feature type="region of interest" description="Disordered" evidence="1">
    <location>
        <begin position="548"/>
        <end position="569"/>
    </location>
</feature>
<feature type="region of interest" description="Disordered" evidence="1">
    <location>
        <begin position="1"/>
        <end position="33"/>
    </location>
</feature>
<protein>
    <recommendedName>
        <fullName evidence="2">HNH nuclease domain-containing protein</fullName>
    </recommendedName>
</protein>
<name>A0A0L6CJQ2_9MICO</name>
<reference evidence="4" key="1">
    <citation type="submission" date="2015-03" db="EMBL/GenBank/DDBJ databases">
        <title>Luteipulveratus halotolerans sp. nov., a novel actinobacterium (Dermacoccaceae) from Sarawak, Malaysia.</title>
        <authorList>
            <person name="Juboi H."/>
            <person name="Basik A."/>
            <person name="Shamsul S.S."/>
            <person name="Arnold P."/>
            <person name="Schmitt E.K."/>
            <person name="Sanglier J.-J."/>
            <person name="Yeo T."/>
        </authorList>
    </citation>
    <scope>NUCLEOTIDE SEQUENCE [LARGE SCALE GENOMIC DNA]</scope>
    <source>
        <strain evidence="4">C296001</strain>
    </source>
</reference>
<evidence type="ECO:0000259" key="2">
    <source>
        <dbReference type="SMART" id="SM00507"/>
    </source>
</evidence>
<dbReference type="Pfam" id="PF01844">
    <property type="entry name" value="HNH"/>
    <property type="match status" value="1"/>
</dbReference>
<evidence type="ECO:0000256" key="1">
    <source>
        <dbReference type="SAM" id="MobiDB-lite"/>
    </source>
</evidence>